<reference evidence="1 2" key="1">
    <citation type="journal article" date="2010" name="Stand. Genomic Sci.">
        <title>Complete genome sequence of Vulcanisaeta distributa type strain (IC-017).</title>
        <authorList>
            <person name="Mavromatis K."/>
            <person name="Sikorski J."/>
            <person name="Pabst E."/>
            <person name="Teshima H."/>
            <person name="Lapidus A."/>
            <person name="Lucas S."/>
            <person name="Nolan M."/>
            <person name="Glavina Del Rio T."/>
            <person name="Cheng J.F."/>
            <person name="Bruce D."/>
            <person name="Goodwin L."/>
            <person name="Pitluck S."/>
            <person name="Liolios K."/>
            <person name="Ivanova N."/>
            <person name="Mikhailova N."/>
            <person name="Pati A."/>
            <person name="Chen A."/>
            <person name="Palaniappan K."/>
            <person name="Land M."/>
            <person name="Hauser L."/>
            <person name="Chang Y.J."/>
            <person name="Jeffries C.D."/>
            <person name="Rohde M."/>
            <person name="Spring S."/>
            <person name="Goker M."/>
            <person name="Wirth R."/>
            <person name="Woyke T."/>
            <person name="Bristow J."/>
            <person name="Eisen J.A."/>
            <person name="Markowitz V."/>
            <person name="Hugenholtz P."/>
            <person name="Klenk H.P."/>
            <person name="Kyrpides N.C."/>
        </authorList>
    </citation>
    <scope>NUCLEOTIDE SEQUENCE [LARGE SCALE GENOMIC DNA]</scope>
    <source>
        <strain evidence="2">DSM 14429 / JCM 11212 / NBRC 100878 / IC-017</strain>
    </source>
</reference>
<dbReference type="EMBL" id="CP002100">
    <property type="protein sequence ID" value="ADN51847.1"/>
    <property type="molecule type" value="Genomic_DNA"/>
</dbReference>
<dbReference type="AlphaFoldDB" id="E1QRN3"/>
<evidence type="ECO:0000313" key="2">
    <source>
        <dbReference type="Proteomes" id="UP000006681"/>
    </source>
</evidence>
<organism evidence="1 2">
    <name type="scientific">Vulcanisaeta distributa (strain DSM 14429 / JCM 11212 / NBRC 100878 / IC-017)</name>
    <dbReference type="NCBI Taxonomy" id="572478"/>
    <lineage>
        <taxon>Archaea</taxon>
        <taxon>Thermoproteota</taxon>
        <taxon>Thermoprotei</taxon>
        <taxon>Thermoproteales</taxon>
        <taxon>Thermoproteaceae</taxon>
        <taxon>Vulcanisaeta</taxon>
    </lineage>
</organism>
<dbReference type="Proteomes" id="UP000006681">
    <property type="component" value="Chromosome"/>
</dbReference>
<proteinExistence type="predicted"/>
<accession>E1QRN3</accession>
<name>E1QRN3_VULDI</name>
<dbReference type="STRING" id="572478.Vdis_2482"/>
<keyword evidence="2" id="KW-1185">Reference proteome</keyword>
<dbReference type="eggNOG" id="arCOG09797">
    <property type="taxonomic scope" value="Archaea"/>
</dbReference>
<dbReference type="KEGG" id="vdi:Vdis_2482"/>
<dbReference type="HOGENOM" id="CLU_041632_0_0_2"/>
<sequence length="422" mass="49276">MAFNERCCSDQDVAVNDQVTYNILKSDINEELLRRNRICYGIKRKGLRYRCGEEVKDPGLIKDIITLLIEAINRLIELRVWNAYWIDGNRKEWEIIKERVVSLKDKYSDAIDKLLTVINKVIYHINEFKDYWIKYVSIEVQNLIKAVISGKAEIILGKSLEPTIRIYGKHVIIHIDKVNGAMTIKIVLSNINGVIINVPNIFSSLAPNKRYKDLIKDLTALRAGFAVSDEGISKGRPYMTTTQPWQALFWAMLYPGEVYVRIPFVNINADNIMIMWWLRANNYLSFKKGIFKMVRKNFNDRQLMEFLFTAILGDGSAKNYEYRGVKRPFIMISTTEYKKWESILRRIGLRHWKPNPNQHGIIMITYCCSNAIELARRIINVLPPEVQDLLDALNIDKWVEIRQIAQQEINWRPGEMKVMVLE</sequence>
<gene>
    <name evidence="1" type="ordered locus">Vdis_2482</name>
</gene>
<reference evidence="2" key="2">
    <citation type="journal article" date="2010" name="Stand. Genomic Sci.">
        <title>Complete genome sequence of Vulcanisaeta distributa type strain (IC-017T).</title>
        <authorList>
            <person name="Mavromatis K."/>
            <person name="Sikorski J."/>
            <person name="Pabst E."/>
            <person name="Teshima H."/>
            <person name="Lapidus A."/>
            <person name="Lucas S."/>
            <person name="Nolan M."/>
            <person name="Glavina Del Rio T."/>
            <person name="Cheng J."/>
            <person name="Bruce D."/>
            <person name="Goodwin L."/>
            <person name="Pitluck S."/>
            <person name="Liolios K."/>
            <person name="Ivanova N."/>
            <person name="Mikhailova N."/>
            <person name="Pati A."/>
            <person name="Chen A."/>
            <person name="Palaniappan K."/>
            <person name="Land M."/>
            <person name="Hauser L."/>
            <person name="Chang Y."/>
            <person name="Jeffries C."/>
            <person name="Rohde M."/>
            <person name="Spring S."/>
            <person name="Goker M."/>
            <person name="Wirth R."/>
            <person name="Woyke T."/>
            <person name="Bristow J."/>
            <person name="Eisen J."/>
            <person name="Markowitz V."/>
            <person name="Hugenholtz P."/>
            <person name="Klenk H."/>
            <person name="Kyrpides N."/>
        </authorList>
    </citation>
    <scope>NUCLEOTIDE SEQUENCE [LARGE SCALE GENOMIC DNA]</scope>
    <source>
        <strain evidence="2">DSM 14429 / JCM 11212 / NBRC 100878 / IC-017</strain>
    </source>
</reference>
<evidence type="ECO:0000313" key="1">
    <source>
        <dbReference type="EMBL" id="ADN51847.1"/>
    </source>
</evidence>
<protein>
    <submittedName>
        <fullName evidence="1">Uncharacterized protein</fullName>
    </submittedName>
</protein>